<reference evidence="3" key="1">
    <citation type="submission" date="2020-09" db="EMBL/GenBank/DDBJ databases">
        <title>Nocardioides sp. strain MJB4 16S ribosomal RNA gene Genome sequencing and assembly.</title>
        <authorList>
            <person name="Kim I."/>
        </authorList>
    </citation>
    <scope>NUCLEOTIDE SEQUENCE</scope>
    <source>
        <strain evidence="3">MJB4</strain>
    </source>
</reference>
<evidence type="ECO:0000313" key="4">
    <source>
        <dbReference type="Proteomes" id="UP000616839"/>
    </source>
</evidence>
<feature type="region of interest" description="Disordered" evidence="1">
    <location>
        <begin position="394"/>
        <end position="426"/>
    </location>
</feature>
<evidence type="ECO:0000256" key="2">
    <source>
        <dbReference type="SAM" id="SignalP"/>
    </source>
</evidence>
<accession>A0A927K3J7</accession>
<dbReference type="Proteomes" id="UP000616839">
    <property type="component" value="Unassembled WGS sequence"/>
</dbReference>
<gene>
    <name evidence="3" type="ORF">IE331_07135</name>
</gene>
<keyword evidence="4" id="KW-1185">Reference proteome</keyword>
<dbReference type="SMART" id="SM00710">
    <property type="entry name" value="PbH1"/>
    <property type="match status" value="4"/>
</dbReference>
<dbReference type="Gene3D" id="2.160.20.10">
    <property type="entry name" value="Single-stranded right-handed beta-helix, Pectin lyase-like"/>
    <property type="match status" value="1"/>
</dbReference>
<evidence type="ECO:0000313" key="3">
    <source>
        <dbReference type="EMBL" id="MBD8869392.1"/>
    </source>
</evidence>
<organism evidence="3 4">
    <name type="scientific">Nocardioides donggukensis</name>
    <dbReference type="NCBI Taxonomy" id="2774019"/>
    <lineage>
        <taxon>Bacteria</taxon>
        <taxon>Bacillati</taxon>
        <taxon>Actinomycetota</taxon>
        <taxon>Actinomycetes</taxon>
        <taxon>Propionibacteriales</taxon>
        <taxon>Nocardioidaceae</taxon>
        <taxon>Nocardioides</taxon>
    </lineage>
</organism>
<feature type="signal peptide" evidence="2">
    <location>
        <begin position="1"/>
        <end position="19"/>
    </location>
</feature>
<evidence type="ECO:0000256" key="1">
    <source>
        <dbReference type="SAM" id="MobiDB-lite"/>
    </source>
</evidence>
<dbReference type="RefSeq" id="WP_192142051.1">
    <property type="nucleotide sequence ID" value="NZ_JACYXZ010000002.1"/>
</dbReference>
<keyword evidence="2" id="KW-0732">Signal</keyword>
<feature type="compositionally biased region" description="Basic and acidic residues" evidence="1">
    <location>
        <begin position="407"/>
        <end position="426"/>
    </location>
</feature>
<dbReference type="EMBL" id="JACYXZ010000002">
    <property type="protein sequence ID" value="MBD8869392.1"/>
    <property type="molecule type" value="Genomic_DNA"/>
</dbReference>
<name>A0A927K3J7_9ACTN</name>
<protein>
    <submittedName>
        <fullName evidence="3">Right-handed parallel beta-helix repeat-containing protein</fullName>
    </submittedName>
</protein>
<proteinExistence type="predicted"/>
<dbReference type="InterPro" id="IPR011050">
    <property type="entry name" value="Pectin_lyase_fold/virulence"/>
</dbReference>
<feature type="region of interest" description="Disordered" evidence="1">
    <location>
        <begin position="40"/>
        <end position="59"/>
    </location>
</feature>
<feature type="chain" id="PRO_5038635901" evidence="2">
    <location>
        <begin position="20"/>
        <end position="426"/>
    </location>
</feature>
<dbReference type="AlphaFoldDB" id="A0A927K3J7"/>
<dbReference type="InterPro" id="IPR006626">
    <property type="entry name" value="PbH1"/>
</dbReference>
<dbReference type="SUPFAM" id="SSF51126">
    <property type="entry name" value="Pectin lyase-like"/>
    <property type="match status" value="1"/>
</dbReference>
<dbReference type="InterPro" id="IPR012334">
    <property type="entry name" value="Pectin_lyas_fold"/>
</dbReference>
<comment type="caution">
    <text evidence="3">The sequence shown here is derived from an EMBL/GenBank/DDBJ whole genome shotgun (WGS) entry which is preliminary data.</text>
</comment>
<sequence>MHRTGPRVTATLLSLPVLAAWALVVVPGAAVPAAAGTADASTSYHVSPGGSDQADGTSPETAWRTLERASAAVLTPGDRLLLRRGAAFTGRLVLAESGQPGARIRVSTYGVGARPRITGDCVHLEGSFLTLRGVEVHDCTWAGITVRGDDNRIQRSRATGNVAGITVKSGAERTRIRRNELVANNRMDTDTPEPHDDWGAYGIEVKGDHTDIGWNELRDNWASSHDYGTDGAGIEVYGAVGTRIHHNRASDNRTFTELGHARTADTVYAYNAVTSDLPASEFLVTRGGGSRHGPVLGTVARHNTVLLTGRRTEGFWCDGGCGTGVLRLTRNIIVSHGRIGYADGPFASRSNVYWQGSLETPLGRGDRYAAPGFRDAARLDLRLRRHSVAVDRVRRGPEHRDVRGRRVARDGDADGRTRADLGAHER</sequence>